<dbReference type="RefSeq" id="WP_285346189.1">
    <property type="nucleotide sequence ID" value="NZ_JASITI010000066.1"/>
</dbReference>
<name>A0ABT7H3V4_9ACTN</name>
<comment type="caution">
    <text evidence="2">The sequence shown here is derived from an EMBL/GenBank/DDBJ whole genome shotgun (WGS) entry which is preliminary data.</text>
</comment>
<evidence type="ECO:0000313" key="2">
    <source>
        <dbReference type="EMBL" id="MDK9500588.1"/>
    </source>
</evidence>
<dbReference type="EMBL" id="JASITI010000066">
    <property type="protein sequence ID" value="MDK9500588.1"/>
    <property type="molecule type" value="Genomic_DNA"/>
</dbReference>
<organism evidence="2 3">
    <name type="scientific">Streptomyces katrae</name>
    <dbReference type="NCBI Taxonomy" id="68223"/>
    <lineage>
        <taxon>Bacteria</taxon>
        <taxon>Bacillati</taxon>
        <taxon>Actinomycetota</taxon>
        <taxon>Actinomycetes</taxon>
        <taxon>Kitasatosporales</taxon>
        <taxon>Streptomycetaceae</taxon>
        <taxon>Streptomyces</taxon>
    </lineage>
</organism>
<accession>A0ABT7H3V4</accession>
<sequence>MELGEHPAVGADDVDGGPGRVPAQERGDGGEELPGRQVAAAGEGGVDVGRAVAGGPAGVVSTSARRHGRGEGPVVSTRAAKEPCRAGRPDPYGAGVALGGGSDEFLADEGAGDGDGLGAGGGRS</sequence>
<proteinExistence type="predicted"/>
<protein>
    <submittedName>
        <fullName evidence="2">Uncharacterized protein</fullName>
    </submittedName>
</protein>
<feature type="compositionally biased region" description="Gly residues" evidence="1">
    <location>
        <begin position="113"/>
        <end position="124"/>
    </location>
</feature>
<reference evidence="2 3" key="1">
    <citation type="submission" date="2023-05" db="EMBL/GenBank/DDBJ databases">
        <title>Sequencing and Assembly of Streptomyces sp. NP73.</title>
        <authorList>
            <person name="Konwar A.N."/>
            <person name="Saikia K."/>
            <person name="Thakur D."/>
        </authorList>
    </citation>
    <scope>NUCLEOTIDE SEQUENCE [LARGE SCALE GENOMIC DNA]</scope>
    <source>
        <strain evidence="2 3">NP73</strain>
    </source>
</reference>
<keyword evidence="3" id="KW-1185">Reference proteome</keyword>
<evidence type="ECO:0000313" key="3">
    <source>
        <dbReference type="Proteomes" id="UP001223390"/>
    </source>
</evidence>
<evidence type="ECO:0000256" key="1">
    <source>
        <dbReference type="SAM" id="MobiDB-lite"/>
    </source>
</evidence>
<dbReference type="Proteomes" id="UP001223390">
    <property type="component" value="Unassembled WGS sequence"/>
</dbReference>
<gene>
    <name evidence="2" type="ORF">QEZ40_006416</name>
</gene>
<feature type="region of interest" description="Disordered" evidence="1">
    <location>
        <begin position="1"/>
        <end position="36"/>
    </location>
</feature>
<feature type="region of interest" description="Disordered" evidence="1">
    <location>
        <begin position="57"/>
        <end position="124"/>
    </location>
</feature>
<feature type="compositionally biased region" description="Basic and acidic residues" evidence="1">
    <location>
        <begin position="79"/>
        <end position="88"/>
    </location>
</feature>